<sequence length="162" mass="18108">MLIKKFVDENITIGEFVEDADATIVCKAVEGVRQSDYVIIVEVVELLNILTALAPDSNRLSLMKPGKKKQRLSSIPQHTSKCQSEKTIHIISTRFHWMLNSTSAFFRQGKMKFAKLLDNDAGIQNAAKVFKNHHAAAFEVGAADEKIISSFVSILYSIKLKK</sequence>
<evidence type="ECO:0000313" key="2">
    <source>
        <dbReference type="Proteomes" id="UP000499080"/>
    </source>
</evidence>
<evidence type="ECO:0000313" key="1">
    <source>
        <dbReference type="EMBL" id="GBN28053.1"/>
    </source>
</evidence>
<dbReference type="Proteomes" id="UP000499080">
    <property type="component" value="Unassembled WGS sequence"/>
</dbReference>
<keyword evidence="2" id="KW-1185">Reference proteome</keyword>
<accession>A0A4Y2MN05</accession>
<gene>
    <name evidence="1" type="ORF">AVEN_215596_1</name>
</gene>
<reference evidence="1 2" key="1">
    <citation type="journal article" date="2019" name="Sci. Rep.">
        <title>Orb-weaving spider Araneus ventricosus genome elucidates the spidroin gene catalogue.</title>
        <authorList>
            <person name="Kono N."/>
            <person name="Nakamura H."/>
            <person name="Ohtoshi R."/>
            <person name="Moran D.A.P."/>
            <person name="Shinohara A."/>
            <person name="Yoshida Y."/>
            <person name="Fujiwara M."/>
            <person name="Mori M."/>
            <person name="Tomita M."/>
            <person name="Arakawa K."/>
        </authorList>
    </citation>
    <scope>NUCLEOTIDE SEQUENCE [LARGE SCALE GENOMIC DNA]</scope>
</reference>
<protein>
    <submittedName>
        <fullName evidence="1">Uncharacterized protein</fullName>
    </submittedName>
</protein>
<organism evidence="1 2">
    <name type="scientific">Araneus ventricosus</name>
    <name type="common">Orbweaver spider</name>
    <name type="synonym">Epeira ventricosa</name>
    <dbReference type="NCBI Taxonomy" id="182803"/>
    <lineage>
        <taxon>Eukaryota</taxon>
        <taxon>Metazoa</taxon>
        <taxon>Ecdysozoa</taxon>
        <taxon>Arthropoda</taxon>
        <taxon>Chelicerata</taxon>
        <taxon>Arachnida</taxon>
        <taxon>Araneae</taxon>
        <taxon>Araneomorphae</taxon>
        <taxon>Entelegynae</taxon>
        <taxon>Araneoidea</taxon>
        <taxon>Araneidae</taxon>
        <taxon>Araneus</taxon>
    </lineage>
</organism>
<proteinExistence type="predicted"/>
<name>A0A4Y2MN05_ARAVE</name>
<comment type="caution">
    <text evidence="1">The sequence shown here is derived from an EMBL/GenBank/DDBJ whole genome shotgun (WGS) entry which is preliminary data.</text>
</comment>
<dbReference type="EMBL" id="BGPR01007589">
    <property type="protein sequence ID" value="GBN28053.1"/>
    <property type="molecule type" value="Genomic_DNA"/>
</dbReference>
<dbReference type="AlphaFoldDB" id="A0A4Y2MN05"/>